<dbReference type="RefSeq" id="WP_065240620.1">
    <property type="nucleotide sequence ID" value="NZ_CP142770.1"/>
</dbReference>
<dbReference type="InterPro" id="IPR007577">
    <property type="entry name" value="GlycoTrfase_DXD_sugar-bd_CS"/>
</dbReference>
<dbReference type="Pfam" id="PF04488">
    <property type="entry name" value="Gly_transf_sug"/>
    <property type="match status" value="1"/>
</dbReference>
<sequence length="279" mass="31830">MTRQASSTGASLSRLFVGRLIKLTGNVFKLLSYPFHWVLPDKRFTLPSHAAPLIRPRRPSAIPRTLWQTNFTDRVTLPVYLNYLCNRLMAPTFEYRFVSTQGRADFIEANYPAEVSRCYSRLQIGAAQADFWRVLVLHAHGGVYMDIDAHLIWPLERILGTEREALFVRSRKGGLTNYFIASRPGLAEIQAVCEAIGNNIAENRQCGVFDMTGPGVFDEVIDVDSVESESYRFLCLQGSFTNERFQYVDKPQGKWTQEQKSIGVLRREDDETPEAAERR</sequence>
<feature type="compositionally biased region" description="Basic and acidic residues" evidence="1">
    <location>
        <begin position="265"/>
        <end position="279"/>
    </location>
</feature>
<evidence type="ECO:0000313" key="3">
    <source>
        <dbReference type="Proteomes" id="UP000092504"/>
    </source>
</evidence>
<feature type="region of interest" description="Disordered" evidence="1">
    <location>
        <begin position="259"/>
        <end position="279"/>
    </location>
</feature>
<gene>
    <name evidence="2" type="ORF">A8U91_00949</name>
</gene>
<dbReference type="GO" id="GO:0000030">
    <property type="term" value="F:mannosyltransferase activity"/>
    <property type="evidence" value="ECO:0007669"/>
    <property type="project" value="TreeGrafter"/>
</dbReference>
<name>A0A1B8P2U9_HALEL</name>
<protein>
    <submittedName>
        <fullName evidence="2">Glycosyltransferase sugar-binding region containing DXD motif protein</fullName>
    </submittedName>
</protein>
<evidence type="ECO:0000313" key="2">
    <source>
        <dbReference type="EMBL" id="OBX36606.1"/>
    </source>
</evidence>
<dbReference type="InterPro" id="IPR029044">
    <property type="entry name" value="Nucleotide-diphossugar_trans"/>
</dbReference>
<organism evidence="2 3">
    <name type="scientific">Halomonas elongata</name>
    <dbReference type="NCBI Taxonomy" id="2746"/>
    <lineage>
        <taxon>Bacteria</taxon>
        <taxon>Pseudomonadati</taxon>
        <taxon>Pseudomonadota</taxon>
        <taxon>Gammaproteobacteria</taxon>
        <taxon>Oceanospirillales</taxon>
        <taxon>Halomonadaceae</taxon>
        <taxon>Halomonas</taxon>
    </lineage>
</organism>
<dbReference type="AlphaFoldDB" id="A0A1B8P2U9"/>
<dbReference type="GO" id="GO:0016020">
    <property type="term" value="C:membrane"/>
    <property type="evidence" value="ECO:0007669"/>
    <property type="project" value="GOC"/>
</dbReference>
<keyword evidence="2" id="KW-0808">Transferase</keyword>
<dbReference type="EMBL" id="MAJD01000001">
    <property type="protein sequence ID" value="OBX36606.1"/>
    <property type="molecule type" value="Genomic_DNA"/>
</dbReference>
<proteinExistence type="predicted"/>
<dbReference type="PANTHER" id="PTHR32385">
    <property type="entry name" value="MANNOSYL PHOSPHORYLINOSITOL CERAMIDE SYNTHASE"/>
    <property type="match status" value="1"/>
</dbReference>
<dbReference type="GO" id="GO:0051999">
    <property type="term" value="P:mannosyl-inositol phosphorylceramide biosynthetic process"/>
    <property type="evidence" value="ECO:0007669"/>
    <property type="project" value="TreeGrafter"/>
</dbReference>
<dbReference type="Proteomes" id="UP000092504">
    <property type="component" value="Unassembled WGS sequence"/>
</dbReference>
<evidence type="ECO:0000256" key="1">
    <source>
        <dbReference type="SAM" id="MobiDB-lite"/>
    </source>
</evidence>
<accession>A0A1B8P2U9</accession>
<dbReference type="PANTHER" id="PTHR32385:SF15">
    <property type="entry name" value="INOSITOL PHOSPHOCERAMIDE MANNOSYLTRANSFERASE 1"/>
    <property type="match status" value="1"/>
</dbReference>
<comment type="caution">
    <text evidence="2">The sequence shown here is derived from an EMBL/GenBank/DDBJ whole genome shotgun (WGS) entry which is preliminary data.</text>
</comment>
<dbReference type="SUPFAM" id="SSF53448">
    <property type="entry name" value="Nucleotide-diphospho-sugar transferases"/>
    <property type="match status" value="1"/>
</dbReference>
<reference evidence="2 3" key="1">
    <citation type="submission" date="2016-06" db="EMBL/GenBank/DDBJ databases">
        <title>Genome sequence of halotolerant plant growth promoting strain of Halomonas elongata HEK1 isolated from salterns of Rann of Kutch, Gujarat, India.</title>
        <authorList>
            <person name="Gaba S."/>
            <person name="Singh R.N."/>
            <person name="Abrol S."/>
            <person name="Kaushik R."/>
            <person name="Saxena A.K."/>
        </authorList>
    </citation>
    <scope>NUCLEOTIDE SEQUENCE [LARGE SCALE GENOMIC DNA]</scope>
    <source>
        <strain evidence="2 3">HEK1</strain>
    </source>
</reference>
<dbReference type="InterPro" id="IPR051706">
    <property type="entry name" value="Glycosyltransferase_domain"/>
</dbReference>
<dbReference type="Gene3D" id="3.90.550.20">
    <property type="match status" value="1"/>
</dbReference>
<dbReference type="PATRIC" id="fig|2746.7.peg.975"/>